<dbReference type="InterPro" id="IPR006311">
    <property type="entry name" value="TAT_signal"/>
</dbReference>
<dbReference type="Pfam" id="PF22725">
    <property type="entry name" value="GFO_IDH_MocA_C3"/>
    <property type="match status" value="1"/>
</dbReference>
<dbReference type="Gene3D" id="3.30.360.10">
    <property type="entry name" value="Dihydrodipicolinate Reductase, domain 2"/>
    <property type="match status" value="1"/>
</dbReference>
<evidence type="ECO:0000259" key="1">
    <source>
        <dbReference type="Pfam" id="PF01408"/>
    </source>
</evidence>
<evidence type="ECO:0000313" key="4">
    <source>
        <dbReference type="EMBL" id="PSK83820.1"/>
    </source>
</evidence>
<dbReference type="InterPro" id="IPR050463">
    <property type="entry name" value="Gfo/Idh/MocA_oxidrdct_glycsds"/>
</dbReference>
<protein>
    <submittedName>
        <fullName evidence="3 4">Dehydrogenase</fullName>
    </submittedName>
</protein>
<evidence type="ECO:0000313" key="6">
    <source>
        <dbReference type="Proteomes" id="UP000396862"/>
    </source>
</evidence>
<dbReference type="OrthoDB" id="9795543at2"/>
<dbReference type="InterPro" id="IPR036291">
    <property type="entry name" value="NAD(P)-bd_dom_sf"/>
</dbReference>
<evidence type="ECO:0000313" key="3">
    <source>
        <dbReference type="EMBL" id="GET23362.1"/>
    </source>
</evidence>
<dbReference type="RefSeq" id="WP_106541650.1">
    <property type="nucleotide sequence ID" value="NZ_BLAU01000001.1"/>
</dbReference>
<dbReference type="PANTHER" id="PTHR43818:SF5">
    <property type="entry name" value="OXIDOREDUCTASE FAMILY PROTEIN"/>
    <property type="match status" value="1"/>
</dbReference>
<dbReference type="Proteomes" id="UP000240621">
    <property type="component" value="Unassembled WGS sequence"/>
</dbReference>
<dbReference type="GO" id="GO:0000166">
    <property type="term" value="F:nucleotide binding"/>
    <property type="evidence" value="ECO:0007669"/>
    <property type="project" value="InterPro"/>
</dbReference>
<dbReference type="Gene3D" id="3.40.50.720">
    <property type="entry name" value="NAD(P)-binding Rossmann-like Domain"/>
    <property type="match status" value="1"/>
</dbReference>
<dbReference type="Proteomes" id="UP000396862">
    <property type="component" value="Unassembled WGS sequence"/>
</dbReference>
<dbReference type="EMBL" id="BLAU01000001">
    <property type="protein sequence ID" value="GET23362.1"/>
    <property type="molecule type" value="Genomic_DNA"/>
</dbReference>
<feature type="domain" description="GFO/IDH/MocA-like oxidoreductase" evidence="2">
    <location>
        <begin position="227"/>
        <end position="331"/>
    </location>
</feature>
<dbReference type="SUPFAM" id="SSF55347">
    <property type="entry name" value="Glyceraldehyde-3-phosphate dehydrogenase-like, C-terminal domain"/>
    <property type="match status" value="1"/>
</dbReference>
<proteinExistence type="predicted"/>
<evidence type="ECO:0000259" key="2">
    <source>
        <dbReference type="Pfam" id="PF22725"/>
    </source>
</evidence>
<dbReference type="PANTHER" id="PTHR43818">
    <property type="entry name" value="BCDNA.GH03377"/>
    <property type="match status" value="1"/>
</dbReference>
<dbReference type="InterPro" id="IPR000683">
    <property type="entry name" value="Gfo/Idh/MocA-like_OxRdtase_N"/>
</dbReference>
<keyword evidence="6" id="KW-1185">Reference proteome</keyword>
<dbReference type="SUPFAM" id="SSF51735">
    <property type="entry name" value="NAD(P)-binding Rossmann-fold domains"/>
    <property type="match status" value="1"/>
</dbReference>
<dbReference type="PROSITE" id="PS51318">
    <property type="entry name" value="TAT"/>
    <property type="match status" value="1"/>
</dbReference>
<accession>A0A2P8CFQ8</accession>
<reference evidence="4 5" key="1">
    <citation type="submission" date="2018-03" db="EMBL/GenBank/DDBJ databases">
        <title>Genomic Encyclopedia of Archaeal and Bacterial Type Strains, Phase II (KMG-II): from individual species to whole genera.</title>
        <authorList>
            <person name="Goeker M."/>
        </authorList>
    </citation>
    <scope>NUCLEOTIDE SEQUENCE [LARGE SCALE GENOMIC DNA]</scope>
    <source>
        <strain evidence="4 5">DSM 27267</strain>
    </source>
</reference>
<dbReference type="AlphaFoldDB" id="A0A2P8CFQ8"/>
<gene>
    <name evidence="4" type="ORF">CLV93_103236</name>
    <name evidence="3" type="ORF">JCM18694_36080</name>
</gene>
<reference evidence="3 6" key="2">
    <citation type="submission" date="2019-10" db="EMBL/GenBank/DDBJ databases">
        <title>Prolixibacter strains distinguished by the presence of nitrate reductase genes were adept at nitrate-dependent anaerobic corrosion of metallic iron and carbon steel.</title>
        <authorList>
            <person name="Iino T."/>
            <person name="Shono N."/>
            <person name="Ito K."/>
            <person name="Nakamura R."/>
            <person name="Sueoka K."/>
            <person name="Harayama S."/>
            <person name="Ohkuma M."/>
        </authorList>
    </citation>
    <scope>NUCLEOTIDE SEQUENCE [LARGE SCALE GENOMIC DNA]</scope>
    <source>
        <strain evidence="3 6">MIC1-1</strain>
    </source>
</reference>
<sequence>MAENRRTFLKKSSVGAVGITIGGIGMSAKSYSRIIGANEQMNVAGIGIRSRGDYLAGEFSKAAGAVVTHVCDVDARFVDRTIANIKKATGNTPKGERDIRRLLEDKSIDAVFIATPDHWHAPASWMAMEAGKHVYVEKPCSHNPKEGELLKKFQSRYGKVIQMGNQQRSAPETIEVIREIHNGLIGEVYLGKAFYNNKRGTIGIGKPVPVPDYLDWELWQGPAPRVAYHDNYHPYNWHWFWNWGTGETCNNGTHELDVCRWALQVDFPEQVKATGGRYFDKDDDWQFYDTLLNHFEFKGNKTITWEGQSCNAAKLYGRDRGSVIFGTKGSVIIDRAGYEVYDLSGYKIREQKTGKTSSTSDTVGTGDVMALNHINNFLDTVRGKHVEQHSPIDEAHKSVLLCHLANIAWKMNRPLTCDEENGHILKDKEAMAMWGRTYAKGWEPKI</sequence>
<dbReference type="InterPro" id="IPR055170">
    <property type="entry name" value="GFO_IDH_MocA-like_dom"/>
</dbReference>
<feature type="domain" description="Gfo/Idh/MocA-like oxidoreductase N-terminal" evidence="1">
    <location>
        <begin position="52"/>
        <end position="164"/>
    </location>
</feature>
<evidence type="ECO:0000313" key="5">
    <source>
        <dbReference type="Proteomes" id="UP000240621"/>
    </source>
</evidence>
<dbReference type="EMBL" id="PYGC01000003">
    <property type="protein sequence ID" value="PSK83820.1"/>
    <property type="molecule type" value="Genomic_DNA"/>
</dbReference>
<comment type="caution">
    <text evidence="4">The sequence shown here is derived from an EMBL/GenBank/DDBJ whole genome shotgun (WGS) entry which is preliminary data.</text>
</comment>
<name>A0A2P8CFQ8_9BACT</name>
<organism evidence="4 5">
    <name type="scientific">Prolixibacter denitrificans</name>
    <dbReference type="NCBI Taxonomy" id="1541063"/>
    <lineage>
        <taxon>Bacteria</taxon>
        <taxon>Pseudomonadati</taxon>
        <taxon>Bacteroidota</taxon>
        <taxon>Bacteroidia</taxon>
        <taxon>Marinilabiliales</taxon>
        <taxon>Prolixibacteraceae</taxon>
        <taxon>Prolixibacter</taxon>
    </lineage>
</organism>
<dbReference type="Pfam" id="PF01408">
    <property type="entry name" value="GFO_IDH_MocA"/>
    <property type="match status" value="1"/>
</dbReference>